<evidence type="ECO:0000313" key="2">
    <source>
        <dbReference type="EMBL" id="CAL2107252.1"/>
    </source>
</evidence>
<dbReference type="InterPro" id="IPR025992">
    <property type="entry name" value="Haem-bd"/>
</dbReference>
<dbReference type="EMBL" id="CAXJRC010000033">
    <property type="protein sequence ID" value="CAL2107252.1"/>
    <property type="molecule type" value="Genomic_DNA"/>
</dbReference>
<comment type="caution">
    <text evidence="2">The sequence shown here is derived from an EMBL/GenBank/DDBJ whole genome shotgun (WGS) entry which is preliminary data.</text>
</comment>
<accession>A0ABM9PNJ4</accession>
<sequence length="156" mass="18409">MKTIKRVAGVVLVVLIISQFFQPKQNEKGYVEVDEFLVQTKASENVKEILTKACFDCHTNKTQYPWYSKITPVNFWMAHHIEEGKEHLNFDTWNSYSLKRKEHKMEEIYEEVEEKHMPLKSYTLTHGDAKLTEEEVNLIVAWAKEAEGNYKKQLEN</sequence>
<organism evidence="2 3">
    <name type="scientific">Tenacibaculum vairaonense</name>
    <dbReference type="NCBI Taxonomy" id="3137860"/>
    <lineage>
        <taxon>Bacteria</taxon>
        <taxon>Pseudomonadati</taxon>
        <taxon>Bacteroidota</taxon>
        <taxon>Flavobacteriia</taxon>
        <taxon>Flavobacteriales</taxon>
        <taxon>Flavobacteriaceae</taxon>
        <taxon>Tenacibaculum</taxon>
    </lineage>
</organism>
<gene>
    <name evidence="2" type="ORF">T190115A13A_30098</name>
</gene>
<proteinExistence type="predicted"/>
<protein>
    <submittedName>
        <fullName evidence="2">Haem-binding domain-containing protein</fullName>
    </submittedName>
</protein>
<feature type="domain" description="Haem-binding" evidence="1">
    <location>
        <begin position="12"/>
        <end position="147"/>
    </location>
</feature>
<dbReference type="Proteomes" id="UP001497602">
    <property type="component" value="Unassembled WGS sequence"/>
</dbReference>
<dbReference type="SMART" id="SM01235">
    <property type="entry name" value="Haem_bd"/>
    <property type="match status" value="1"/>
</dbReference>
<keyword evidence="3" id="KW-1185">Reference proteome</keyword>
<name>A0ABM9PNJ4_9FLAO</name>
<dbReference type="Pfam" id="PF14376">
    <property type="entry name" value="Haem_bd"/>
    <property type="match status" value="1"/>
</dbReference>
<evidence type="ECO:0000313" key="3">
    <source>
        <dbReference type="Proteomes" id="UP001497602"/>
    </source>
</evidence>
<reference evidence="2 3" key="1">
    <citation type="submission" date="2024-05" db="EMBL/GenBank/DDBJ databases">
        <authorList>
            <person name="Duchaud E."/>
        </authorList>
    </citation>
    <scope>NUCLEOTIDE SEQUENCE [LARGE SCALE GENOMIC DNA]</scope>
    <source>
        <strain evidence="2">Ena-SAMPLE-TAB-13-05-2024-13:56:06:370-140305</strain>
    </source>
</reference>
<dbReference type="RefSeq" id="WP_348704765.1">
    <property type="nucleotide sequence ID" value="NZ_CAXIYA010000022.1"/>
</dbReference>
<evidence type="ECO:0000259" key="1">
    <source>
        <dbReference type="SMART" id="SM01235"/>
    </source>
</evidence>